<evidence type="ECO:0000259" key="5">
    <source>
        <dbReference type="Pfam" id="PF01869"/>
    </source>
</evidence>
<dbReference type="CDD" id="cd24035">
    <property type="entry name" value="ASKHA_NBD_O66634-like_rpt2"/>
    <property type="match status" value="1"/>
</dbReference>
<dbReference type="InterPro" id="IPR002731">
    <property type="entry name" value="ATPase_BadF"/>
</dbReference>
<dbReference type="RefSeq" id="WP_085101645.1">
    <property type="nucleotide sequence ID" value="NZ_FWZU01000003.1"/>
</dbReference>
<dbReference type="NCBIfam" id="TIGR00241">
    <property type="entry name" value="CoA_E_activ"/>
    <property type="match status" value="1"/>
</dbReference>
<evidence type="ECO:0000256" key="2">
    <source>
        <dbReference type="ARBA" id="ARBA00022723"/>
    </source>
</evidence>
<feature type="domain" description="ATPase BadF/BadG/BcrA/BcrD type" evidence="5">
    <location>
        <begin position="303"/>
        <end position="556"/>
    </location>
</feature>
<dbReference type="Proteomes" id="UP000192906">
    <property type="component" value="Unassembled WGS sequence"/>
</dbReference>
<name>A0A1X7DIV6_9BACT</name>
<evidence type="ECO:0000256" key="1">
    <source>
        <dbReference type="ARBA" id="ARBA00001966"/>
    </source>
</evidence>
<evidence type="ECO:0000259" key="6">
    <source>
        <dbReference type="Pfam" id="PF09989"/>
    </source>
</evidence>
<dbReference type="PANTHER" id="PTHR32329:SF7">
    <property type="entry name" value="ACTIVATOR OF 2-HYDROXYACYL-COA-HYDRATASE"/>
    <property type="match status" value="1"/>
</dbReference>
<dbReference type="InterPro" id="IPR018709">
    <property type="entry name" value="CoA_activase_DUF2229"/>
</dbReference>
<reference evidence="8" key="1">
    <citation type="submission" date="2017-04" db="EMBL/GenBank/DDBJ databases">
        <authorList>
            <person name="Varghese N."/>
            <person name="Submissions S."/>
        </authorList>
    </citation>
    <scope>NUCLEOTIDE SEQUENCE [LARGE SCALE GENOMIC DNA]</scope>
    <source>
        <strain evidence="8">K3S</strain>
    </source>
</reference>
<evidence type="ECO:0000313" key="8">
    <source>
        <dbReference type="Proteomes" id="UP000192906"/>
    </source>
</evidence>
<organism evidence="7 8">
    <name type="scientific">Desulfovibrio gilichinskyi</name>
    <dbReference type="NCBI Taxonomy" id="1519643"/>
    <lineage>
        <taxon>Bacteria</taxon>
        <taxon>Pseudomonadati</taxon>
        <taxon>Thermodesulfobacteriota</taxon>
        <taxon>Desulfovibrionia</taxon>
        <taxon>Desulfovibrionales</taxon>
        <taxon>Desulfovibrionaceae</taxon>
        <taxon>Desulfovibrio</taxon>
    </lineage>
</organism>
<feature type="domain" description="DUF2229" evidence="6">
    <location>
        <begin position="656"/>
        <end position="869"/>
    </location>
</feature>
<dbReference type="SUPFAM" id="SSF53067">
    <property type="entry name" value="Actin-like ATPase domain"/>
    <property type="match status" value="2"/>
</dbReference>
<dbReference type="InterPro" id="IPR051805">
    <property type="entry name" value="Dehydratase_Activator_Redct"/>
</dbReference>
<evidence type="ECO:0000313" key="7">
    <source>
        <dbReference type="EMBL" id="SMF15991.1"/>
    </source>
</evidence>
<protein>
    <submittedName>
        <fullName evidence="7">CoA-substrate-specific enzyme activase, putative</fullName>
    </submittedName>
</protein>
<dbReference type="CDD" id="cd24034">
    <property type="entry name" value="ASKHA_NBD_O66634-like_rpt1"/>
    <property type="match status" value="1"/>
</dbReference>
<dbReference type="Gene3D" id="3.30.420.40">
    <property type="match status" value="4"/>
</dbReference>
<evidence type="ECO:0000256" key="4">
    <source>
        <dbReference type="ARBA" id="ARBA00023014"/>
    </source>
</evidence>
<dbReference type="OrthoDB" id="9177882at2"/>
<feature type="domain" description="ATPase BadF/BadG/BcrA/BcrD type" evidence="5">
    <location>
        <begin position="92"/>
        <end position="250"/>
    </location>
</feature>
<dbReference type="GO" id="GO:0051536">
    <property type="term" value="F:iron-sulfur cluster binding"/>
    <property type="evidence" value="ECO:0007669"/>
    <property type="project" value="UniProtKB-KW"/>
</dbReference>
<proteinExistence type="predicted"/>
<dbReference type="InterPro" id="IPR043129">
    <property type="entry name" value="ATPase_NBD"/>
</dbReference>
<dbReference type="Gene3D" id="3.40.50.11900">
    <property type="match status" value="1"/>
</dbReference>
<dbReference type="EMBL" id="FWZU01000003">
    <property type="protein sequence ID" value="SMF15991.1"/>
    <property type="molecule type" value="Genomic_DNA"/>
</dbReference>
<keyword evidence="2" id="KW-0479">Metal-binding</keyword>
<dbReference type="Pfam" id="PF01869">
    <property type="entry name" value="BcrAD_BadFG"/>
    <property type="match status" value="2"/>
</dbReference>
<dbReference type="GO" id="GO:0046872">
    <property type="term" value="F:metal ion binding"/>
    <property type="evidence" value="ECO:0007669"/>
    <property type="project" value="UniProtKB-KW"/>
</dbReference>
<keyword evidence="3" id="KW-0408">Iron</keyword>
<dbReference type="STRING" id="1519643.SAMN06295933_1943"/>
<dbReference type="InterPro" id="IPR008275">
    <property type="entry name" value="CoA_E_activase_dom"/>
</dbReference>
<dbReference type="PANTHER" id="PTHR32329">
    <property type="entry name" value="BIFUNCTIONAL PROTEIN [INCLUDES 2-HYDROXYACYL-COA DEHYDRATASE (N-TER) AND ITS ACTIVATOR DOMAIN (C_TERM)-RELATED"/>
    <property type="match status" value="1"/>
</dbReference>
<dbReference type="Pfam" id="PF09989">
    <property type="entry name" value="DUF2229"/>
    <property type="match status" value="1"/>
</dbReference>
<sequence length="1420" mass="155170">MYKSLGICAGASTIGMVLLSSEDGNFTILKTASVSHEGNPAATILSLLKKFGNLDNVKIATTGRKFRHLLNLPSISEPQALESALSFIDLARKGYRTLLSAGGETFMAYLLSADGKVETVHTGNKCASGTGEFLVQQLGRMGLNLESMADMDENLPPYKVSGRCSVFCKSDCTHALNKGIAKDAVVAGLAGMMAGKCLELLRKLPSDKVALIGSCTMNKFMVRELKKELPDLLIPEHAHCMEAIGAALWGSENGKINSGDFSNLISHGNTSFTFLPPLKEYIDSVEFHEEEQAEFTEGNKLALGLDVGSTTTKGVLVDLKLLKIIASCYLRTDGDPVGAARKVYAELAKQVPAGTVATIMGVTGSGRNIAGLHAGTSGIINEITAHAAAAVHYNPEVDTIFEIGGQDAKYTWLKNSVPCDYAMNEACSAGTGSFLEESAKETLGIEVTEIAEIAFKGQNPPNFNDQCAAFIGSDLKLASQEGVPLDDMIAGLVYSVCINYSNRVKGNRTLGNKIFMQGGVCYNKAVPVAMAALTGRKIIVPPHPGLTGAFGVALEAAKRTQQGILSEGFFDPHLLSKREVRYKSSFICNGAGRDCDLGCSIARIEVNNKIFPFGGICNRFDNSKVSSRQAEGEDLVTWREKRVYRDLAEPEKGQPTIGMNRSLLMNTWFPFYNSFFRSLGFGVVLPAGVDQESIEQKGAPFCHPVELAHGSMGELLKLSTDHIFLPHVRSLPLINGNRSSACVLVQGEPYYLRSAFPELANRSILTPVLHMQQGMDQVCKVLLKTAKDLGISSHKAEHAFKEAVAAQDLFFADLRKKGEQFIADIENSPEKSGVALFGRPYNAFNSWANKSIPAKFSTRSIDIIPCDMLPRTDKNEAEKRSKERNMYWATGEQILDSADYVAKHPQLFGTFITNFSCGPDSFLLSHFRRAMGRKPSLTLELDSHTADAGIETRIEAFLDIVNGFKRQNITSEVYKKEFIKARSETRNKISGIIDSKGKWRPINDPEVILLIPSLGEISTDFLAASMSRDNIRYKVLPHADEKALKLGRNNSSCKECLPLQLTAGALLTHLEERKESEVSLFLMPKAKGPCRFGQYSVFMNDLVDRLEIPDLAIFSPSSTNGYGGLSTKVTLGIWQGLVTGSILEDIHATIVTAARDKEKSLRLFWKVRQDLLNGIKTDWKRFSAALRKGAEDLSAIKLDKPIEEYPVISLLGEIYVRHDPLARRDLPNRLAEQGFIVRVAPVLEWMKYTDWLNRKGIEGKAGLGTIIKQGVKRYFEKKIRSILSASGLISFDGPNIKQIVDTAAPHISKQLTGEAVLTVGASLHEIMSPSCGVISIGPFGCMPARVADSILSENFNAIAAGKKATTILKNDTRLPFLAIETDGNPFPQLIEARLEAFCLQASRLHHRQLLQKNNKTNLSG</sequence>
<gene>
    <name evidence="7" type="ORF">SAMN06295933_1943</name>
</gene>
<keyword evidence="4" id="KW-0411">Iron-sulfur</keyword>
<accession>A0A1X7DIV6</accession>
<comment type="cofactor">
    <cofactor evidence="1">
        <name>[4Fe-4S] cluster</name>
        <dbReference type="ChEBI" id="CHEBI:49883"/>
    </cofactor>
</comment>
<evidence type="ECO:0000256" key="3">
    <source>
        <dbReference type="ARBA" id="ARBA00023004"/>
    </source>
</evidence>
<keyword evidence="8" id="KW-1185">Reference proteome</keyword>